<comment type="caution">
    <text evidence="1">The sequence shown here is derived from an EMBL/GenBank/DDBJ whole genome shotgun (WGS) entry which is preliminary data.</text>
</comment>
<evidence type="ECO:0000313" key="2">
    <source>
        <dbReference type="Proteomes" id="UP001162992"/>
    </source>
</evidence>
<reference evidence="2" key="1">
    <citation type="journal article" date="2024" name="Proc. Natl. Acad. Sci. U.S.A.">
        <title>Extraordinary preservation of gene collinearity over three hundred million years revealed in homosporous lycophytes.</title>
        <authorList>
            <person name="Li C."/>
            <person name="Wickell D."/>
            <person name="Kuo L.Y."/>
            <person name="Chen X."/>
            <person name="Nie B."/>
            <person name="Liao X."/>
            <person name="Peng D."/>
            <person name="Ji J."/>
            <person name="Jenkins J."/>
            <person name="Williams M."/>
            <person name="Shu S."/>
            <person name="Plott C."/>
            <person name="Barry K."/>
            <person name="Rajasekar S."/>
            <person name="Grimwood J."/>
            <person name="Han X."/>
            <person name="Sun S."/>
            <person name="Hou Z."/>
            <person name="He W."/>
            <person name="Dai G."/>
            <person name="Sun C."/>
            <person name="Schmutz J."/>
            <person name="Leebens-Mack J.H."/>
            <person name="Li F.W."/>
            <person name="Wang L."/>
        </authorList>
    </citation>
    <scope>NUCLEOTIDE SEQUENCE [LARGE SCALE GENOMIC DNA]</scope>
    <source>
        <strain evidence="2">cv. PW_Plant_1</strain>
    </source>
</reference>
<evidence type="ECO:0000313" key="1">
    <source>
        <dbReference type="EMBL" id="KAJ7565392.1"/>
    </source>
</evidence>
<organism evidence="1 2">
    <name type="scientific">Diphasiastrum complanatum</name>
    <name type="common">Issler's clubmoss</name>
    <name type="synonym">Lycopodium complanatum</name>
    <dbReference type="NCBI Taxonomy" id="34168"/>
    <lineage>
        <taxon>Eukaryota</taxon>
        <taxon>Viridiplantae</taxon>
        <taxon>Streptophyta</taxon>
        <taxon>Embryophyta</taxon>
        <taxon>Tracheophyta</taxon>
        <taxon>Lycopodiopsida</taxon>
        <taxon>Lycopodiales</taxon>
        <taxon>Lycopodiaceae</taxon>
        <taxon>Lycopodioideae</taxon>
        <taxon>Diphasiastrum</taxon>
    </lineage>
</organism>
<gene>
    <name evidence="1" type="ORF">O6H91_02G058600</name>
</gene>
<proteinExistence type="predicted"/>
<dbReference type="EMBL" id="CM055093">
    <property type="protein sequence ID" value="KAJ7565392.1"/>
    <property type="molecule type" value="Genomic_DNA"/>
</dbReference>
<keyword evidence="2" id="KW-1185">Reference proteome</keyword>
<sequence>MAGLSSIKLILQVYKWWKVAVVASTIVVSCGFSESAAAECFPALFQFGDSLSDTGNVEALYPTISPAAFLPYGRTAFHKPADRYSDGRLVIDFLAQAINLPFINPYLKSIGTSFTQGVNFAVGGATIHNSSFFEKNNISMILPYSLLRQVDWYLRFKANVVTTYNSTGWQNQLPNLSAFAQGLHVIGEIGGNDYSFAFEKGLSTERVSQMVPSIIEVVESSIQSLYSSGARNFLVVNLPPAGCTPYYLSIFVSNASDYDEMGCLSSYNNVITLHNNMLKSSIMGLRKQLFNATLLYADFEGIFKDVYKNPHRYGISTTQTACCGGGKGQRTTSIYCGQTKITPCSNPSEYFYWDQVHPTENFNRINAIAYLSGQYLDPPYGFRSRCYLNYQSLYDSIK</sequence>
<accession>A0ACC2EFZ2</accession>
<name>A0ACC2EFZ2_DIPCM</name>
<protein>
    <submittedName>
        <fullName evidence="1">Uncharacterized protein</fullName>
    </submittedName>
</protein>
<dbReference type="Proteomes" id="UP001162992">
    <property type="component" value="Chromosome 2"/>
</dbReference>